<dbReference type="SMART" id="SM00535">
    <property type="entry name" value="RIBOc"/>
    <property type="match status" value="2"/>
</dbReference>
<feature type="region of interest" description="Disordered" evidence="16">
    <location>
        <begin position="1"/>
        <end position="27"/>
    </location>
</feature>
<dbReference type="GO" id="GO:0004525">
    <property type="term" value="F:ribonuclease III activity"/>
    <property type="evidence" value="ECO:0007669"/>
    <property type="project" value="InterPro"/>
</dbReference>
<dbReference type="SUPFAM" id="SSF54768">
    <property type="entry name" value="dsRNA-binding domain-like"/>
    <property type="match status" value="1"/>
</dbReference>
<evidence type="ECO:0000313" key="22">
    <source>
        <dbReference type="EMBL" id="QLI66213.1"/>
    </source>
</evidence>
<keyword evidence="10" id="KW-0460">Magnesium</keyword>
<dbReference type="Proteomes" id="UP000510686">
    <property type="component" value="Chromosome 1"/>
</dbReference>
<dbReference type="Gene3D" id="1.10.1520.10">
    <property type="entry name" value="Ribonuclease III domain"/>
    <property type="match status" value="2"/>
</dbReference>
<dbReference type="Pfam" id="PF00271">
    <property type="entry name" value="Helicase_C"/>
    <property type="match status" value="1"/>
</dbReference>
<feature type="domain" description="RNase III" evidence="18">
    <location>
        <begin position="981"/>
        <end position="1123"/>
    </location>
</feature>
<evidence type="ECO:0000256" key="10">
    <source>
        <dbReference type="ARBA" id="ARBA00022842"/>
    </source>
</evidence>
<dbReference type="InterPro" id="IPR027417">
    <property type="entry name" value="P-loop_NTPase"/>
</dbReference>
<feature type="region of interest" description="Disordered" evidence="16">
    <location>
        <begin position="62"/>
        <end position="89"/>
    </location>
</feature>
<evidence type="ECO:0000259" key="17">
    <source>
        <dbReference type="PROSITE" id="PS50137"/>
    </source>
</evidence>
<dbReference type="SUPFAM" id="SSF52540">
    <property type="entry name" value="P-loop containing nucleoside triphosphate hydrolases"/>
    <property type="match status" value="1"/>
</dbReference>
<evidence type="ECO:0000256" key="13">
    <source>
        <dbReference type="ARBA" id="ARBA00023211"/>
    </source>
</evidence>
<dbReference type="PROSITE" id="PS51327">
    <property type="entry name" value="DICER_DSRBF"/>
    <property type="match status" value="1"/>
</dbReference>
<evidence type="ECO:0000256" key="14">
    <source>
        <dbReference type="ARBA" id="ARBA00025403"/>
    </source>
</evidence>
<dbReference type="KEGG" id="mbrn:26239059"/>
<comment type="similarity">
    <text evidence="15">Belongs to the helicase family. Dicer subfamily.</text>
</comment>
<evidence type="ECO:0000256" key="6">
    <source>
        <dbReference type="ARBA" id="ARBA00022741"/>
    </source>
</evidence>
<dbReference type="SMART" id="SM00487">
    <property type="entry name" value="DEXDc"/>
    <property type="match status" value="1"/>
</dbReference>
<evidence type="ECO:0000259" key="20">
    <source>
        <dbReference type="PROSITE" id="PS51194"/>
    </source>
</evidence>
<keyword evidence="11 15" id="KW-0694">RNA-binding</keyword>
<dbReference type="PROSITE" id="PS00517">
    <property type="entry name" value="RNASE_3_1"/>
    <property type="match status" value="1"/>
</dbReference>
<gene>
    <name evidence="22" type="primary">DCL-2</name>
    <name evidence="22" type="ORF">G6M90_00g008960</name>
</gene>
<dbReference type="PROSITE" id="PS51194">
    <property type="entry name" value="HELICASE_CTER"/>
    <property type="match status" value="1"/>
</dbReference>
<dbReference type="GO" id="GO:0030422">
    <property type="term" value="P:siRNA processing"/>
    <property type="evidence" value="ECO:0007669"/>
    <property type="project" value="TreeGrafter"/>
</dbReference>
<evidence type="ECO:0000256" key="5">
    <source>
        <dbReference type="ARBA" id="ARBA00022737"/>
    </source>
</evidence>
<dbReference type="InterPro" id="IPR014001">
    <property type="entry name" value="Helicase_ATP-bd"/>
</dbReference>
<keyword evidence="4" id="KW-0479">Metal-binding</keyword>
<comment type="cofactor">
    <cofactor evidence="2">
        <name>Mg(2+)</name>
        <dbReference type="ChEBI" id="CHEBI:18420"/>
    </cofactor>
</comment>
<evidence type="ECO:0000256" key="11">
    <source>
        <dbReference type="ARBA" id="ARBA00022884"/>
    </source>
</evidence>
<dbReference type="FunFam" id="1.10.1520.10:FF:000032">
    <property type="entry name" value="Dicer-like protein 2"/>
    <property type="match status" value="1"/>
</dbReference>
<keyword evidence="13" id="KW-0464">Manganese</keyword>
<dbReference type="EMBL" id="CP058932">
    <property type="protein sequence ID" value="QLI66213.1"/>
    <property type="molecule type" value="Genomic_DNA"/>
</dbReference>
<dbReference type="PROSITE" id="PS51192">
    <property type="entry name" value="HELICASE_ATP_BIND_1"/>
    <property type="match status" value="1"/>
</dbReference>
<feature type="domain" description="DRBM" evidence="17">
    <location>
        <begin position="1374"/>
        <end position="1441"/>
    </location>
</feature>
<dbReference type="GeneID" id="26239059"/>
<evidence type="ECO:0000256" key="15">
    <source>
        <dbReference type="PROSITE-ProRule" id="PRU00657"/>
    </source>
</evidence>
<feature type="domain" description="Dicer dsRNA-binding fold" evidence="21">
    <location>
        <begin position="628"/>
        <end position="728"/>
    </location>
</feature>
<dbReference type="PROSITE" id="PS50142">
    <property type="entry name" value="RNASE_3_2"/>
    <property type="match status" value="2"/>
</dbReference>
<dbReference type="InterPro" id="IPR005034">
    <property type="entry name" value="Dicer_dimerisation"/>
</dbReference>
<feature type="domain" description="RNase III" evidence="18">
    <location>
        <begin position="1164"/>
        <end position="1344"/>
    </location>
</feature>
<reference evidence="22 23" key="1">
    <citation type="submission" date="2020-07" db="EMBL/GenBank/DDBJ databases">
        <title>Telomere length de novo assembly of all 7 chromosomes of the fungus, Metarhizium brunneum, using a novel assembly pipeline.</title>
        <authorList>
            <person name="Saud z."/>
            <person name="Kortsinoglou A."/>
            <person name="Kouvelis V.N."/>
            <person name="Butt T.M."/>
        </authorList>
    </citation>
    <scope>NUCLEOTIDE SEQUENCE [LARGE SCALE GENOMIC DNA]</scope>
    <source>
        <strain evidence="22 23">4556</strain>
    </source>
</reference>
<dbReference type="PROSITE" id="PS50137">
    <property type="entry name" value="DS_RBD"/>
    <property type="match status" value="1"/>
</dbReference>
<dbReference type="InterPro" id="IPR000999">
    <property type="entry name" value="RNase_III_dom"/>
</dbReference>
<dbReference type="GO" id="GO:0004386">
    <property type="term" value="F:helicase activity"/>
    <property type="evidence" value="ECO:0007669"/>
    <property type="project" value="UniProtKB-KW"/>
</dbReference>
<feature type="compositionally biased region" description="Polar residues" evidence="16">
    <location>
        <begin position="80"/>
        <end position="89"/>
    </location>
</feature>
<dbReference type="GO" id="GO:0005634">
    <property type="term" value="C:nucleus"/>
    <property type="evidence" value="ECO:0007669"/>
    <property type="project" value="TreeGrafter"/>
</dbReference>
<evidence type="ECO:0000259" key="19">
    <source>
        <dbReference type="PROSITE" id="PS51192"/>
    </source>
</evidence>
<accession>A0A7D5UTN6</accession>
<dbReference type="GO" id="GO:0046872">
    <property type="term" value="F:metal ion binding"/>
    <property type="evidence" value="ECO:0007669"/>
    <property type="project" value="UniProtKB-KW"/>
</dbReference>
<keyword evidence="8" id="KW-0347">Helicase</keyword>
<dbReference type="PANTHER" id="PTHR14950">
    <property type="entry name" value="DICER-RELATED"/>
    <property type="match status" value="1"/>
</dbReference>
<dbReference type="GO" id="GO:0051607">
    <property type="term" value="P:defense response to virus"/>
    <property type="evidence" value="ECO:0007669"/>
    <property type="project" value="UniProtKB-KW"/>
</dbReference>
<feature type="domain" description="Helicase ATP-binding" evidence="19">
    <location>
        <begin position="100"/>
        <end position="272"/>
    </location>
</feature>
<evidence type="ECO:0000256" key="4">
    <source>
        <dbReference type="ARBA" id="ARBA00022723"/>
    </source>
</evidence>
<dbReference type="Pfam" id="PF00270">
    <property type="entry name" value="DEAD"/>
    <property type="match status" value="1"/>
</dbReference>
<dbReference type="InterPro" id="IPR011545">
    <property type="entry name" value="DEAD/DEAH_box_helicase_dom"/>
</dbReference>
<keyword evidence="6" id="KW-0547">Nucleotide-binding</keyword>
<dbReference type="SUPFAM" id="SSF69065">
    <property type="entry name" value="RNase III domain-like"/>
    <property type="match status" value="2"/>
</dbReference>
<dbReference type="Pfam" id="PF00636">
    <property type="entry name" value="Ribonuclease_3"/>
    <property type="match status" value="2"/>
</dbReference>
<dbReference type="CDD" id="cd18034">
    <property type="entry name" value="DEXHc_dicer"/>
    <property type="match status" value="1"/>
</dbReference>
<dbReference type="InterPro" id="IPR038248">
    <property type="entry name" value="Dicer_dimer_sf"/>
</dbReference>
<dbReference type="GO" id="GO:0050688">
    <property type="term" value="P:regulation of defense response to virus"/>
    <property type="evidence" value="ECO:0007669"/>
    <property type="project" value="UniProtKB-KW"/>
</dbReference>
<evidence type="ECO:0000256" key="3">
    <source>
        <dbReference type="ARBA" id="ARBA00022721"/>
    </source>
</evidence>
<proteinExistence type="inferred from homology"/>
<dbReference type="Pfam" id="PF03368">
    <property type="entry name" value="Dicer_dimer"/>
    <property type="match status" value="1"/>
</dbReference>
<name>A0A7D5UTN6_9HYPO</name>
<dbReference type="RefSeq" id="XP_065986112.1">
    <property type="nucleotide sequence ID" value="XM_066129658.1"/>
</dbReference>
<dbReference type="InterPro" id="IPR001650">
    <property type="entry name" value="Helicase_C-like"/>
</dbReference>
<comment type="cofactor">
    <cofactor evidence="1">
        <name>Mn(2+)</name>
        <dbReference type="ChEBI" id="CHEBI:29035"/>
    </cofactor>
</comment>
<evidence type="ECO:0000256" key="8">
    <source>
        <dbReference type="ARBA" id="ARBA00022806"/>
    </source>
</evidence>
<keyword evidence="7" id="KW-0378">Hydrolase</keyword>
<keyword evidence="23" id="KW-1185">Reference proteome</keyword>
<keyword evidence="12" id="KW-0051">Antiviral defense</keyword>
<organism evidence="22 23">
    <name type="scientific">Metarhizium brunneum</name>
    <dbReference type="NCBI Taxonomy" id="500148"/>
    <lineage>
        <taxon>Eukaryota</taxon>
        <taxon>Fungi</taxon>
        <taxon>Dikarya</taxon>
        <taxon>Ascomycota</taxon>
        <taxon>Pezizomycotina</taxon>
        <taxon>Sordariomycetes</taxon>
        <taxon>Hypocreomycetidae</taxon>
        <taxon>Hypocreales</taxon>
        <taxon>Clavicipitaceae</taxon>
        <taxon>Metarhizium</taxon>
    </lineage>
</organism>
<dbReference type="OrthoDB" id="416741at2759"/>
<protein>
    <submittedName>
        <fullName evidence="22">Dicer-like protein 2</fullName>
    </submittedName>
</protein>
<evidence type="ECO:0000256" key="2">
    <source>
        <dbReference type="ARBA" id="ARBA00001946"/>
    </source>
</evidence>
<dbReference type="Gene3D" id="3.30.160.380">
    <property type="entry name" value="Dicer dimerisation domain"/>
    <property type="match status" value="1"/>
</dbReference>
<evidence type="ECO:0000256" key="16">
    <source>
        <dbReference type="SAM" id="MobiDB-lite"/>
    </source>
</evidence>
<dbReference type="GO" id="GO:0005737">
    <property type="term" value="C:cytoplasm"/>
    <property type="evidence" value="ECO:0007669"/>
    <property type="project" value="TreeGrafter"/>
</dbReference>
<keyword evidence="3" id="KW-0930">Antiviral protein</keyword>
<comment type="function">
    <text evidence="14">Dicer-like endonuclease involved in cleaving double-stranded RNA in the RNA interference (RNAi) pathway. Produces 21 to 25 bp dsRNAs (siRNAs) which target the selective destruction of homologous RNAs leading to sequence-specific suppression of gene expression, called post-transcriptional gene silencing (PTGS). Part of a broad host defense response against viral infection and transposons.</text>
</comment>
<dbReference type="InterPro" id="IPR014720">
    <property type="entry name" value="dsRBD_dom"/>
</dbReference>
<keyword evidence="5" id="KW-0677">Repeat</keyword>
<sequence length="1451" mass="162950">MPGGYHHRNMIPATSPVGSYSSNESEVPGILPETVWVEGDQNDTPTDFPNIRETISADALQASPQEQHEDASHQGIACDNETSGTPSATAMSPRAYQLEMLDQSLKQNAIVVMDTGSGKTQVAVLRIKAELDRSAPDKIIWFLAPTVALCGQQFDVIRLQAASVAMKLLTGNDQVDTWSADTWDTILDGVRVVVSTYQVLLDALCHAFISIDRLSLIIFDEGKHPGSKIMTDFYHHNKHAAKSIPNILGITATPSMKEDLANMEILEAVLDAKCISPTRHREELLKCVKRPQIYSIVYDAPRSLQYTESMYRLRKEFLNLDITKDPYILRLQEDPSDRNRRALVRAVEKYDTFVQNQIKGLWGRSAEILQQLGTWAADMYIWKSSAAFLARINTDAIFNDWVDAEKKYLADFIRRVSPSCPASMPQSGSEVSEKATALVRELVSVEESTVCLIFVKERATAGALREFLVSCPRIVEKHRIGSMVGTSNYQSRKLALYELVGQSSDPMAALQSFRSGKINILIATSVLEEGIDVPACNMVICFDHPQTPKSFLQRRGRARMKESKLILLSEHSSSAVAKWEALEENMKAVYQDTQREIRAIQSLENSEESSSTFMEVESTGARLDFENAKSHLEHFCRVLSQGEFVDSRPDYIIHSHEDCDSSSKPRLSATVLLPSFVPSQLRQIDSKFSWRSEKNATKDAAFQAYQTLYEAGLVNKNLLPFKYEDIPGVETRAPEVEVDALLNPWFGVAKAWTEGDQSWLYSLKCCDHMHGESEYNVLIPAELSQLRNIQLYLNSSDLCELRFDSRRPISAADVAAMPDHTSALLALPFAHRWPIEEKHHIIRVWTQEHHVSMGGIGGKTFDPNSSDVIEGKYLVRNESNSPYHYVGLLPSKPPVESVQSSIFDYENAPADEPYLVVKKWTKRSDFLHPVLSSDATPTTTKPYPRVIPLPWATVDSIPLKFAQFGMLIPSLIHELEVTLIAKELSTTILERINITDLRLVREAISSRSAAEPVNYERLEFLGDSILKYCTAIQVSAIHPEWPEGYLSFFKDRLVSNSRLSRAAIDVGLAKFILTKTFTGQKWRPLYLENYTGNPGKVSPRKLSTKTLADVVEALIGASYVNGGITKALNCISLFVNEIQWQDVSANRALFFKMARDQDKLPAELKPLEHLVGYQFNKKSLLIEAMTHQSCMFDYQRRSYEHLEFIGDAILDFIIVRKMYTAEPLLAPHQMHSLKTAMVNADFLAFLSLDHQMRRTETAVTSNLQIVDKETTPLALWTFMRHSSEAIGIEQATTLKRYEALRGEILATLRQGSHYPWALLAGLQAKKFYSDIFESLLGAVWVDSGSIELCECMLQKFGVLSILDRLLKDRVQVQHPKEVLGKMAVTQTVTYNVDVQEAADGDRAFACRVLVGQRVITEVVDGVTKEEVKTKAAEAAIRIMSAERDKAAEVKH</sequence>
<dbReference type="Gene3D" id="3.40.50.300">
    <property type="entry name" value="P-loop containing nucleotide triphosphate hydrolases"/>
    <property type="match status" value="2"/>
</dbReference>
<dbReference type="SMART" id="SM00490">
    <property type="entry name" value="HELICc"/>
    <property type="match status" value="1"/>
</dbReference>
<evidence type="ECO:0000313" key="23">
    <source>
        <dbReference type="Proteomes" id="UP000510686"/>
    </source>
</evidence>
<keyword evidence="9" id="KW-0067">ATP-binding</keyword>
<evidence type="ECO:0000256" key="1">
    <source>
        <dbReference type="ARBA" id="ARBA00001936"/>
    </source>
</evidence>
<evidence type="ECO:0000256" key="7">
    <source>
        <dbReference type="ARBA" id="ARBA00022801"/>
    </source>
</evidence>
<feature type="compositionally biased region" description="Polar residues" evidence="16">
    <location>
        <begin position="16"/>
        <end position="25"/>
    </location>
</feature>
<dbReference type="GO" id="GO:0003723">
    <property type="term" value="F:RNA binding"/>
    <property type="evidence" value="ECO:0007669"/>
    <property type="project" value="UniProtKB-UniRule"/>
</dbReference>
<dbReference type="InterPro" id="IPR036389">
    <property type="entry name" value="RNase_III_sf"/>
</dbReference>
<dbReference type="CDD" id="cd00593">
    <property type="entry name" value="RIBOc"/>
    <property type="match status" value="2"/>
</dbReference>
<evidence type="ECO:0000259" key="18">
    <source>
        <dbReference type="PROSITE" id="PS50142"/>
    </source>
</evidence>
<dbReference type="GO" id="GO:0005524">
    <property type="term" value="F:ATP binding"/>
    <property type="evidence" value="ECO:0007669"/>
    <property type="project" value="UniProtKB-KW"/>
</dbReference>
<evidence type="ECO:0000256" key="12">
    <source>
        <dbReference type="ARBA" id="ARBA00023118"/>
    </source>
</evidence>
<evidence type="ECO:0000256" key="9">
    <source>
        <dbReference type="ARBA" id="ARBA00022840"/>
    </source>
</evidence>
<feature type="domain" description="Helicase C-terminal" evidence="20">
    <location>
        <begin position="437"/>
        <end position="611"/>
    </location>
</feature>
<dbReference type="PANTHER" id="PTHR14950:SF37">
    <property type="entry name" value="ENDORIBONUCLEASE DICER"/>
    <property type="match status" value="1"/>
</dbReference>
<evidence type="ECO:0000259" key="21">
    <source>
        <dbReference type="PROSITE" id="PS51327"/>
    </source>
</evidence>